<protein>
    <submittedName>
        <fullName evidence="2">Uncharacterized protein</fullName>
    </submittedName>
</protein>
<reference evidence="2" key="1">
    <citation type="journal article" date="2008" name="ISME J.">
        <title>Genomic patterns of recombination, clonal divergence and environment in marine microbial populations.</title>
        <authorList>
            <person name="Konstantinidis K.T."/>
            <person name="Delong E.F."/>
        </authorList>
    </citation>
    <scope>NUCLEOTIDE SEQUENCE</scope>
</reference>
<accession>B3TC87</accession>
<gene>
    <name evidence="2" type="ORF">ALOHA_HF4000APKG10H12ctg3g11</name>
</gene>
<dbReference type="EMBL" id="EU016668">
    <property type="protein sequence ID" value="ABZ10196.1"/>
    <property type="molecule type" value="Genomic_DNA"/>
</dbReference>
<feature type="compositionally biased region" description="Basic and acidic residues" evidence="1">
    <location>
        <begin position="1"/>
        <end position="10"/>
    </location>
</feature>
<proteinExistence type="predicted"/>
<evidence type="ECO:0000256" key="1">
    <source>
        <dbReference type="SAM" id="MobiDB-lite"/>
    </source>
</evidence>
<evidence type="ECO:0000313" key="2">
    <source>
        <dbReference type="EMBL" id="ABZ10196.1"/>
    </source>
</evidence>
<name>B3TC87_9ZZZZ</name>
<organism evidence="2">
    <name type="scientific">uncultured marine microorganism HF4000_APKG10H12</name>
    <dbReference type="NCBI Taxonomy" id="455560"/>
    <lineage>
        <taxon>unclassified sequences</taxon>
        <taxon>environmental samples</taxon>
    </lineage>
</organism>
<sequence>MPLQPDEPRLGRLGAEPPVELLGGQPERHVHQRPAAGLGSATIEPAPVDGVVEQPCFPPVACLHRPQPASIEQPPHDESTEVDREHRRCVVARAVGGRDRVAQRRGQRVRPTLGEVLADDRKGDTGRSQVLLCPAVDEPVPGHVDRAAEQIGRRVDHQRGGAHLGHHRPLRPDDRVVGRHVDIRATRGETQPVWRRHPCERLVLGRCADVHPSELRRLARRLLRPVAGQRVVGHAIRTEQIHRHHGELLAGAPLQEEDVVVVGHAGQGPQVRLCLLEDPVECRRPVADLEHRHADPWQRQQVALRRLEHRLRQHRRSGTEVEHAMGGSGGHSRALHLRRARGQPRSAKPSDFSCLLPLASLDIRSNA</sequence>
<feature type="region of interest" description="Disordered" evidence="1">
    <location>
        <begin position="1"/>
        <end position="35"/>
    </location>
</feature>
<dbReference type="AlphaFoldDB" id="B3TC87"/>